<dbReference type="Pfam" id="PF00805">
    <property type="entry name" value="Pentapeptide"/>
    <property type="match status" value="4"/>
</dbReference>
<name>A0A5N8VBA3_9ACTN</name>
<sequence>MRRRITRRVLRAALRRVLLAALRAHDAVLGIGSELERRRARVRLKERAQRWAMRALIVTGALVILGVLPWLVWRGPYVIDGEYIDRNELAKGSAALVTGLRTAVVAFTAALGAGIALLYTARTYRLTRRGQITDRFTKALERLGSPEIYVRIGGILALEQIVQDAPEQAATDAARVLGHFIRDRAPKVLDAVKPLTDEPAADVQAALAALTRTESRTHVDSREKLDFHGLHLDGADLTHADLTHVDLHGASLAGADLTGAMLTDANLSEATLTDANLSRATLTDANLSQAALAGARLAGATLTGTGLAGATLTGADLSGATLTRTILVGATLTGALLSGATLTDVNLSRATLTEASLFMATLTNARLDQATFKEADLRDADLSCSRGLTLEQVTSARTDEDTKLPATFYVSTGASVPIPRSPDGKRPPVSLVARARRNPDA</sequence>
<organism evidence="3 4">
    <name type="scientific">Streptomyces adustus</name>
    <dbReference type="NCBI Taxonomy" id="1609272"/>
    <lineage>
        <taxon>Bacteria</taxon>
        <taxon>Bacillati</taxon>
        <taxon>Actinomycetota</taxon>
        <taxon>Actinomycetes</taxon>
        <taxon>Kitasatosporales</taxon>
        <taxon>Streptomycetaceae</taxon>
        <taxon>Streptomyces</taxon>
    </lineage>
</organism>
<dbReference type="InterPro" id="IPR051082">
    <property type="entry name" value="Pentapeptide-BTB/POZ_domain"/>
</dbReference>
<protein>
    <submittedName>
        <fullName evidence="3">Pentapeptide repeat-containing protein</fullName>
    </submittedName>
</protein>
<dbReference type="AlphaFoldDB" id="A0A5N8VBA3"/>
<proteinExistence type="predicted"/>
<dbReference type="InterPro" id="IPR001646">
    <property type="entry name" value="5peptide_repeat"/>
</dbReference>
<evidence type="ECO:0000313" key="4">
    <source>
        <dbReference type="Proteomes" id="UP000325849"/>
    </source>
</evidence>
<keyword evidence="2" id="KW-0812">Transmembrane</keyword>
<keyword evidence="4" id="KW-1185">Reference proteome</keyword>
<feature type="region of interest" description="Disordered" evidence="1">
    <location>
        <begin position="415"/>
        <end position="441"/>
    </location>
</feature>
<evidence type="ECO:0000256" key="2">
    <source>
        <dbReference type="SAM" id="Phobius"/>
    </source>
</evidence>
<keyword evidence="2" id="KW-0472">Membrane</keyword>
<keyword evidence="2" id="KW-1133">Transmembrane helix</keyword>
<dbReference type="EMBL" id="VJZD01000023">
    <property type="protein sequence ID" value="MPY31314.1"/>
    <property type="molecule type" value="Genomic_DNA"/>
</dbReference>
<dbReference type="Proteomes" id="UP000325849">
    <property type="component" value="Unassembled WGS sequence"/>
</dbReference>
<gene>
    <name evidence="3" type="ORF">FNH09_08370</name>
</gene>
<comment type="caution">
    <text evidence="3">The sequence shown here is derived from an EMBL/GenBank/DDBJ whole genome shotgun (WGS) entry which is preliminary data.</text>
</comment>
<dbReference type="Gene3D" id="2.160.20.80">
    <property type="entry name" value="E3 ubiquitin-protein ligase SopA"/>
    <property type="match status" value="1"/>
</dbReference>
<dbReference type="PANTHER" id="PTHR14136">
    <property type="entry name" value="BTB_POZ DOMAIN-CONTAINING PROTEIN KCTD9"/>
    <property type="match status" value="1"/>
</dbReference>
<feature type="transmembrane region" description="Helical" evidence="2">
    <location>
        <begin position="51"/>
        <end position="73"/>
    </location>
</feature>
<evidence type="ECO:0000256" key="1">
    <source>
        <dbReference type="SAM" id="MobiDB-lite"/>
    </source>
</evidence>
<dbReference type="SUPFAM" id="SSF141571">
    <property type="entry name" value="Pentapeptide repeat-like"/>
    <property type="match status" value="1"/>
</dbReference>
<dbReference type="PANTHER" id="PTHR14136:SF17">
    <property type="entry name" value="BTB_POZ DOMAIN-CONTAINING PROTEIN KCTD9"/>
    <property type="match status" value="1"/>
</dbReference>
<dbReference type="OrthoDB" id="4563217at2"/>
<reference evidence="3 4" key="1">
    <citation type="submission" date="2019-07" db="EMBL/GenBank/DDBJ databases">
        <title>New species of Amycolatopsis and Streptomyces.</title>
        <authorList>
            <person name="Duangmal K."/>
            <person name="Teo W.F.A."/>
            <person name="Lipun K."/>
        </authorList>
    </citation>
    <scope>NUCLEOTIDE SEQUENCE [LARGE SCALE GENOMIC DNA]</scope>
    <source>
        <strain evidence="3 4">NBRC 109810</strain>
    </source>
</reference>
<accession>A0A5N8VBA3</accession>
<feature type="transmembrane region" description="Helical" evidence="2">
    <location>
        <begin position="93"/>
        <end position="119"/>
    </location>
</feature>
<evidence type="ECO:0000313" key="3">
    <source>
        <dbReference type="EMBL" id="MPY31314.1"/>
    </source>
</evidence>